<dbReference type="EC" id="2.7.1.156" evidence="14"/>
<dbReference type="EMBL" id="JEMX01000096">
    <property type="protein sequence ID" value="EXI77617.1"/>
    <property type="molecule type" value="Genomic_DNA"/>
</dbReference>
<keyword evidence="11 14" id="KW-0418">Kinase</keyword>
<dbReference type="InterPro" id="IPR003203">
    <property type="entry name" value="CobU/CobP"/>
</dbReference>
<dbReference type="GO" id="GO:0005525">
    <property type="term" value="F:GTP binding"/>
    <property type="evidence" value="ECO:0007669"/>
    <property type="project" value="UniProtKB-UniRule"/>
</dbReference>
<dbReference type="GO" id="GO:0008820">
    <property type="term" value="F:cobinamide phosphate guanylyltransferase activity"/>
    <property type="evidence" value="ECO:0007669"/>
    <property type="project" value="UniProtKB-UniRule"/>
</dbReference>
<accession>A0A011PKP9</accession>
<evidence type="ECO:0000256" key="6">
    <source>
        <dbReference type="ARBA" id="ARBA00005159"/>
    </source>
</evidence>
<feature type="binding site" evidence="16">
    <location>
        <begin position="49"/>
        <end position="52"/>
    </location>
    <ligand>
        <name>GTP</name>
        <dbReference type="ChEBI" id="CHEBI:37565"/>
    </ligand>
</feature>
<comment type="function">
    <text evidence="4 14">Catalyzes ATP-dependent phosphorylation of adenosylcobinamide and addition of GMP to adenosylcobinamide phosphate.</text>
</comment>
<reference evidence="17 18" key="1">
    <citation type="submission" date="2014-02" db="EMBL/GenBank/DDBJ databases">
        <title>Expanding our view of genomic diversity in Candidatus Accumulibacter clades.</title>
        <authorList>
            <person name="Skennerton C.T."/>
            <person name="Barr J.J."/>
            <person name="Slater F.R."/>
            <person name="Bond P.L."/>
            <person name="Tyson G.W."/>
        </authorList>
    </citation>
    <scope>NUCLEOTIDE SEQUENCE [LARGE SCALE GENOMIC DNA]</scope>
    <source>
        <strain evidence="18">BA-92</strain>
    </source>
</reference>
<dbReference type="NCBIfam" id="NF004469">
    <property type="entry name" value="PRK05800.1"/>
    <property type="match status" value="1"/>
</dbReference>
<evidence type="ECO:0000256" key="7">
    <source>
        <dbReference type="ARBA" id="ARBA00007490"/>
    </source>
</evidence>
<comment type="catalytic activity">
    <reaction evidence="1 14">
        <text>adenosylcob(III)inamide + ATP = adenosylcob(III)inamide phosphate + ADP + H(+)</text>
        <dbReference type="Rhea" id="RHEA:15769"/>
        <dbReference type="ChEBI" id="CHEBI:2480"/>
        <dbReference type="ChEBI" id="CHEBI:15378"/>
        <dbReference type="ChEBI" id="CHEBI:30616"/>
        <dbReference type="ChEBI" id="CHEBI:58502"/>
        <dbReference type="ChEBI" id="CHEBI:456216"/>
        <dbReference type="EC" id="2.7.1.156"/>
    </reaction>
</comment>
<dbReference type="EC" id="2.7.7.62" evidence="14"/>
<evidence type="ECO:0000256" key="9">
    <source>
        <dbReference type="ARBA" id="ARBA00022679"/>
    </source>
</evidence>
<sequence>MRELIIGGARSGKSALAERRASESGLKVVYLATAQALDGEMTQRIAHHRQRRSADWGLIEEPIDLAGALRRHAAPGVCLLVDCLTLWLSNLLFAGDAARQADAGERVSCPLFAGATAALIETLPQLPGRIILVSNEVGWGVVPMAALSRLFADEQGRLNQRLATVCERVTLVVAGLPLTLR</sequence>
<comment type="catalytic activity">
    <reaction evidence="2 14">
        <text>adenosylcob(III)inamide phosphate + GTP + H(+) = adenosylcob(III)inamide-GDP + diphosphate</text>
        <dbReference type="Rhea" id="RHEA:22712"/>
        <dbReference type="ChEBI" id="CHEBI:15378"/>
        <dbReference type="ChEBI" id="CHEBI:33019"/>
        <dbReference type="ChEBI" id="CHEBI:37565"/>
        <dbReference type="ChEBI" id="CHEBI:58502"/>
        <dbReference type="ChEBI" id="CHEBI:60487"/>
        <dbReference type="EC" id="2.7.7.62"/>
    </reaction>
</comment>
<evidence type="ECO:0000256" key="11">
    <source>
        <dbReference type="ARBA" id="ARBA00022777"/>
    </source>
</evidence>
<keyword evidence="12 14" id="KW-0067">ATP-binding</keyword>
<evidence type="ECO:0000256" key="13">
    <source>
        <dbReference type="ARBA" id="ARBA00023134"/>
    </source>
</evidence>
<name>A0A011PKP9_9PROT</name>
<evidence type="ECO:0000256" key="8">
    <source>
        <dbReference type="ARBA" id="ARBA00022573"/>
    </source>
</evidence>
<dbReference type="PIRSF" id="PIRSF006135">
    <property type="entry name" value="CobU"/>
    <property type="match status" value="1"/>
</dbReference>
<proteinExistence type="inferred from homology"/>
<organism evidence="17 18">
    <name type="scientific">Candidatus Accumulibacter appositus</name>
    <dbReference type="NCBI Taxonomy" id="1454003"/>
    <lineage>
        <taxon>Bacteria</taxon>
        <taxon>Pseudomonadati</taxon>
        <taxon>Pseudomonadota</taxon>
        <taxon>Betaproteobacteria</taxon>
        <taxon>Candidatus Accumulibacter</taxon>
    </lineage>
</organism>
<dbReference type="PATRIC" id="fig|1454003.3.peg.3690"/>
<comment type="pathway">
    <text evidence="6 14">Cofactor biosynthesis; adenosylcobalamin biosynthesis; adenosylcobalamin from cob(II)yrinate a,c-diamide: step 5/7.</text>
</comment>
<dbReference type="PANTHER" id="PTHR34848">
    <property type="match status" value="1"/>
</dbReference>
<keyword evidence="8 14" id="KW-0169">Cobalamin biosynthesis</keyword>
<dbReference type="InterPro" id="IPR027417">
    <property type="entry name" value="P-loop_NTPase"/>
</dbReference>
<gene>
    <name evidence="17" type="primary">cobP</name>
    <name evidence="17" type="ORF">AW10_03631</name>
</gene>
<evidence type="ECO:0000256" key="4">
    <source>
        <dbReference type="ARBA" id="ARBA00003889"/>
    </source>
</evidence>
<dbReference type="STRING" id="1454003.AW10_03631"/>
<keyword evidence="13 14" id="KW-0342">GTP-binding</keyword>
<evidence type="ECO:0000256" key="3">
    <source>
        <dbReference type="ARBA" id="ARBA00001522"/>
    </source>
</evidence>
<dbReference type="GO" id="GO:0009236">
    <property type="term" value="P:cobalamin biosynthetic process"/>
    <property type="evidence" value="ECO:0007669"/>
    <property type="project" value="UniProtKB-UniRule"/>
</dbReference>
<dbReference type="PANTHER" id="PTHR34848:SF1">
    <property type="entry name" value="BIFUNCTIONAL ADENOSYLCOBALAMIN BIOSYNTHESIS PROTEIN COBU"/>
    <property type="match status" value="1"/>
</dbReference>
<comment type="pathway">
    <text evidence="5 14">Cofactor biosynthesis; adenosylcobalamin biosynthesis; adenosylcobalamin from cob(II)yrinate a,c-diamide: step 6/7.</text>
</comment>
<evidence type="ECO:0000256" key="16">
    <source>
        <dbReference type="PIRSR" id="PIRSR006135-2"/>
    </source>
</evidence>
<evidence type="ECO:0000256" key="1">
    <source>
        <dbReference type="ARBA" id="ARBA00000312"/>
    </source>
</evidence>
<dbReference type="CDD" id="cd00544">
    <property type="entry name" value="CobU"/>
    <property type="match status" value="1"/>
</dbReference>
<dbReference type="AlphaFoldDB" id="A0A011PKP9"/>
<evidence type="ECO:0000313" key="17">
    <source>
        <dbReference type="EMBL" id="EXI77617.1"/>
    </source>
</evidence>
<keyword evidence="9 14" id="KW-0808">Transferase</keyword>
<evidence type="ECO:0000256" key="15">
    <source>
        <dbReference type="PIRSR" id="PIRSR006135-1"/>
    </source>
</evidence>
<evidence type="ECO:0000256" key="14">
    <source>
        <dbReference type="PIRNR" id="PIRNR006135"/>
    </source>
</evidence>
<dbReference type="Proteomes" id="UP000021816">
    <property type="component" value="Unassembled WGS sequence"/>
</dbReference>
<evidence type="ECO:0000313" key="18">
    <source>
        <dbReference type="Proteomes" id="UP000021816"/>
    </source>
</evidence>
<feature type="active site" description="GMP-histidine intermediate" evidence="15">
    <location>
        <position position="48"/>
    </location>
</feature>
<dbReference type="SUPFAM" id="SSF52540">
    <property type="entry name" value="P-loop containing nucleoside triphosphate hydrolases"/>
    <property type="match status" value="1"/>
</dbReference>
<dbReference type="GO" id="GO:0043752">
    <property type="term" value="F:adenosylcobinamide kinase activity"/>
    <property type="evidence" value="ECO:0007669"/>
    <property type="project" value="UniProtKB-EC"/>
</dbReference>
<evidence type="ECO:0000256" key="2">
    <source>
        <dbReference type="ARBA" id="ARBA00000711"/>
    </source>
</evidence>
<protein>
    <recommendedName>
        <fullName evidence="14">Bifunctional adenosylcobalamin biosynthesis protein</fullName>
        <ecNumber evidence="14">2.7.1.156</ecNumber>
        <ecNumber evidence="14">2.7.7.62</ecNumber>
    </recommendedName>
</protein>
<feature type="binding site" evidence="16">
    <location>
        <begin position="32"/>
        <end position="34"/>
    </location>
    <ligand>
        <name>GTP</name>
        <dbReference type="ChEBI" id="CHEBI:37565"/>
    </ligand>
</feature>
<feature type="binding site" evidence="16">
    <location>
        <begin position="7"/>
        <end position="14"/>
    </location>
    <ligand>
        <name>GTP</name>
        <dbReference type="ChEBI" id="CHEBI:37565"/>
    </ligand>
</feature>
<dbReference type="Pfam" id="PF02283">
    <property type="entry name" value="CobU"/>
    <property type="match status" value="1"/>
</dbReference>
<evidence type="ECO:0000256" key="10">
    <source>
        <dbReference type="ARBA" id="ARBA00022741"/>
    </source>
</evidence>
<dbReference type="UniPathway" id="UPA00148">
    <property type="reaction ID" value="UER00236"/>
</dbReference>
<evidence type="ECO:0000256" key="5">
    <source>
        <dbReference type="ARBA" id="ARBA00004692"/>
    </source>
</evidence>
<dbReference type="Gene3D" id="3.40.50.300">
    <property type="entry name" value="P-loop containing nucleotide triphosphate hydrolases"/>
    <property type="match status" value="1"/>
</dbReference>
<keyword evidence="10 14" id="KW-0547">Nucleotide-binding</keyword>
<feature type="binding site" evidence="16">
    <location>
        <position position="60"/>
    </location>
    <ligand>
        <name>GTP</name>
        <dbReference type="ChEBI" id="CHEBI:37565"/>
    </ligand>
</feature>
<feature type="binding site" evidence="16">
    <location>
        <position position="82"/>
    </location>
    <ligand>
        <name>GTP</name>
        <dbReference type="ChEBI" id="CHEBI:37565"/>
    </ligand>
</feature>
<comment type="catalytic activity">
    <reaction evidence="3">
        <text>adenosylcob(III)inamide + GTP = adenosylcob(III)inamide phosphate + GDP + H(+)</text>
        <dbReference type="Rhea" id="RHEA:15765"/>
        <dbReference type="ChEBI" id="CHEBI:2480"/>
        <dbReference type="ChEBI" id="CHEBI:15378"/>
        <dbReference type="ChEBI" id="CHEBI:37565"/>
        <dbReference type="ChEBI" id="CHEBI:58189"/>
        <dbReference type="ChEBI" id="CHEBI:58502"/>
        <dbReference type="EC" id="2.7.1.156"/>
    </reaction>
</comment>
<dbReference type="GO" id="GO:0005524">
    <property type="term" value="F:ATP binding"/>
    <property type="evidence" value="ECO:0007669"/>
    <property type="project" value="UniProtKB-UniRule"/>
</dbReference>
<comment type="caution">
    <text evidence="17">The sequence shown here is derived from an EMBL/GenBank/DDBJ whole genome shotgun (WGS) entry which is preliminary data.</text>
</comment>
<evidence type="ECO:0000256" key="12">
    <source>
        <dbReference type="ARBA" id="ARBA00022840"/>
    </source>
</evidence>
<comment type="similarity">
    <text evidence="7 14">Belongs to the CobU/CobP family.</text>
</comment>